<dbReference type="Proteomes" id="UP000294325">
    <property type="component" value="Chromosome"/>
</dbReference>
<name>A0A4P7BZB9_9GAMM</name>
<proteinExistence type="predicted"/>
<dbReference type="EMBL" id="CP038033">
    <property type="protein sequence ID" value="QBQ54554.1"/>
    <property type="molecule type" value="Genomic_DNA"/>
</dbReference>
<feature type="region of interest" description="Disordered" evidence="1">
    <location>
        <begin position="133"/>
        <end position="153"/>
    </location>
</feature>
<accession>A0A4P7BZB9</accession>
<dbReference type="AlphaFoldDB" id="A0A4P7BZB9"/>
<protein>
    <submittedName>
        <fullName evidence="3">Uncharacterized protein</fullName>
    </submittedName>
</protein>
<evidence type="ECO:0000256" key="2">
    <source>
        <dbReference type="SAM" id="SignalP"/>
    </source>
</evidence>
<keyword evidence="4" id="KW-1185">Reference proteome</keyword>
<feature type="signal peptide" evidence="2">
    <location>
        <begin position="1"/>
        <end position="29"/>
    </location>
</feature>
<gene>
    <name evidence="3" type="ORF">E3U44_08555</name>
</gene>
<evidence type="ECO:0000256" key="1">
    <source>
        <dbReference type="SAM" id="MobiDB-lite"/>
    </source>
</evidence>
<dbReference type="KEGG" id="nwr:E3U44_08555"/>
<dbReference type="OrthoDB" id="9853385at2"/>
<reference evidence="3 4" key="1">
    <citation type="submission" date="2019-03" db="EMBL/GenBank/DDBJ databases">
        <title>The genome sequence of Nitrosococcus wardiae strain D1FHST reveals the archetypal metabolic capacity of ammonia-oxidizing Gammaproteobacteria.</title>
        <authorList>
            <person name="Wang L."/>
            <person name="Lim C.K."/>
            <person name="Hanson T.E."/>
            <person name="Dang H."/>
            <person name="Klotz M.G."/>
        </authorList>
    </citation>
    <scope>NUCLEOTIDE SEQUENCE [LARGE SCALE GENOMIC DNA]</scope>
    <source>
        <strain evidence="3 4">D1FHS</strain>
    </source>
</reference>
<feature type="compositionally biased region" description="Polar residues" evidence="1">
    <location>
        <begin position="142"/>
        <end position="153"/>
    </location>
</feature>
<organism evidence="3 4">
    <name type="scientific">Nitrosococcus wardiae</name>
    <dbReference type="NCBI Taxonomy" id="1814290"/>
    <lineage>
        <taxon>Bacteria</taxon>
        <taxon>Pseudomonadati</taxon>
        <taxon>Pseudomonadota</taxon>
        <taxon>Gammaproteobacteria</taxon>
        <taxon>Chromatiales</taxon>
        <taxon>Chromatiaceae</taxon>
        <taxon>Nitrosococcus</taxon>
    </lineage>
</organism>
<evidence type="ECO:0000313" key="3">
    <source>
        <dbReference type="EMBL" id="QBQ54554.1"/>
    </source>
</evidence>
<sequence length="153" mass="18341">MPITVHLPLRRVLLGCLLMMSGLFTEAHSAGTVSELRARHNERAFDLRMEQQHFRHRFQSDQLPLAKQRGFNLRLQQQRIRQGDLQRQQILEQNLLRQQQGHRLDPTRRGELELKQRFRREHQEQQFQFKQERKGLMLRQPSLDSQMPADSNN</sequence>
<dbReference type="RefSeq" id="WP_134357751.1">
    <property type="nucleotide sequence ID" value="NZ_CP038033.1"/>
</dbReference>
<feature type="chain" id="PRO_5020442848" evidence="2">
    <location>
        <begin position="30"/>
        <end position="153"/>
    </location>
</feature>
<evidence type="ECO:0000313" key="4">
    <source>
        <dbReference type="Proteomes" id="UP000294325"/>
    </source>
</evidence>
<keyword evidence="2" id="KW-0732">Signal</keyword>